<dbReference type="InterPro" id="IPR023809">
    <property type="entry name" value="Thiopep_bacteriocin_synth_dom"/>
</dbReference>
<evidence type="ECO:0000313" key="3">
    <source>
        <dbReference type="Proteomes" id="UP000002215"/>
    </source>
</evidence>
<reference evidence="3" key="1">
    <citation type="submission" date="2009-08" db="EMBL/GenBank/DDBJ databases">
        <title>The complete genome of Chitinophaga pinensis DSM 2588.</title>
        <authorList>
            <consortium name="US DOE Joint Genome Institute (JGI-PGF)"/>
            <person name="Lucas S."/>
            <person name="Copeland A."/>
            <person name="Lapidus A."/>
            <person name="Glavina del Rio T."/>
            <person name="Dalin E."/>
            <person name="Tice H."/>
            <person name="Bruce D."/>
            <person name="Goodwin L."/>
            <person name="Pitluck S."/>
            <person name="Kyrpides N."/>
            <person name="Mavromatis K."/>
            <person name="Ivanova N."/>
            <person name="Mikhailova N."/>
            <person name="Sims D."/>
            <person name="Meinche L."/>
            <person name="Brettin T."/>
            <person name="Detter J.C."/>
            <person name="Han C."/>
            <person name="Larimer F."/>
            <person name="Land M."/>
            <person name="Hauser L."/>
            <person name="Markowitz V."/>
            <person name="Cheng J.-F."/>
            <person name="Hugenholtz P."/>
            <person name="Woyke T."/>
            <person name="Wu D."/>
            <person name="Spring S."/>
            <person name="Klenk H.-P."/>
            <person name="Eisen J.A."/>
        </authorList>
    </citation>
    <scope>NUCLEOTIDE SEQUENCE [LARGE SCALE GENOMIC DNA]</scope>
    <source>
        <strain evidence="3">ATCC 43595 / DSM 2588 / LMG 13176 / NBRC 15968 / NCIMB 11800 / UQM 2034</strain>
    </source>
</reference>
<dbReference type="KEGG" id="cpi:Cpin_5327"/>
<evidence type="ECO:0000259" key="1">
    <source>
        <dbReference type="Pfam" id="PF14028"/>
    </source>
</evidence>
<name>A0A979G8S2_CHIPD</name>
<dbReference type="RefSeq" id="WP_012792926.1">
    <property type="nucleotide sequence ID" value="NC_013132.1"/>
</dbReference>
<dbReference type="OrthoDB" id="1273722at2"/>
<proteinExistence type="predicted"/>
<dbReference type="Proteomes" id="UP000002215">
    <property type="component" value="Chromosome"/>
</dbReference>
<dbReference type="AlphaFoldDB" id="A0A979G8S2"/>
<sequence length="278" mass="32050">MQRNWLSAHLFYRGDLRFLLLEMVLPFLRDTPYRGFFIRYGEGGPHIRLRLLPGSADIALIQSQLIAAGRVIEGLTIQFIAYEPEIARYGDEDSIAWAEEQFMCSSAYVLDVLNNKREWDASGALLEALKMNMAIACALDVPAHEMIATCRQFIDQWLPRLYDRSKFAAEQKQYYTTQLDHRFSHYAPLLLPATATLWEALHTGKATPRLQAFMQSNRRIFQEYSRLGFDDHSMRDITGSFMHMGHNRLGVSNLDEAYIMFFTLKCLENVYAGGKSER</sequence>
<dbReference type="Pfam" id="PF14028">
    <property type="entry name" value="Lant_dehydr_C"/>
    <property type="match status" value="1"/>
</dbReference>
<evidence type="ECO:0000313" key="2">
    <source>
        <dbReference type="EMBL" id="ACU62758.1"/>
    </source>
</evidence>
<organism evidence="2 3">
    <name type="scientific">Chitinophaga pinensis (strain ATCC 43595 / DSM 2588 / LMG 13176 / NBRC 15968 / NCIMB 11800 / UQM 2034)</name>
    <dbReference type="NCBI Taxonomy" id="485918"/>
    <lineage>
        <taxon>Bacteria</taxon>
        <taxon>Pseudomonadati</taxon>
        <taxon>Bacteroidota</taxon>
        <taxon>Chitinophagia</taxon>
        <taxon>Chitinophagales</taxon>
        <taxon>Chitinophagaceae</taxon>
        <taxon>Chitinophaga</taxon>
    </lineage>
</organism>
<accession>A0A979G8S2</accession>
<gene>
    <name evidence="2" type="ordered locus">Cpin_5327</name>
</gene>
<protein>
    <recommendedName>
        <fullName evidence="1">Thiopeptide-type bacteriocin biosynthesis domain-containing protein</fullName>
    </recommendedName>
</protein>
<feature type="domain" description="Thiopeptide-type bacteriocin biosynthesis" evidence="1">
    <location>
        <begin position="5"/>
        <end position="265"/>
    </location>
</feature>
<dbReference type="EMBL" id="CP001699">
    <property type="protein sequence ID" value="ACU62758.1"/>
    <property type="molecule type" value="Genomic_DNA"/>
</dbReference>
<reference evidence="2 3" key="2">
    <citation type="journal article" date="2010" name="Stand. Genomic Sci.">
        <title>Complete genome sequence of Chitinophaga pinensis type strain (UQM 2034).</title>
        <authorList>
            <person name="Glavina Del Rio T."/>
            <person name="Abt B."/>
            <person name="Spring S."/>
            <person name="Lapidus A."/>
            <person name="Nolan M."/>
            <person name="Tice H."/>
            <person name="Copeland A."/>
            <person name="Cheng J.F."/>
            <person name="Chen F."/>
            <person name="Bruce D."/>
            <person name="Goodwin L."/>
            <person name="Pitluck S."/>
            <person name="Ivanova N."/>
            <person name="Mavromatis K."/>
            <person name="Mikhailova N."/>
            <person name="Pati A."/>
            <person name="Chen A."/>
            <person name="Palaniappan K."/>
            <person name="Land M."/>
            <person name="Hauser L."/>
            <person name="Chang Y.J."/>
            <person name="Jeffries C.D."/>
            <person name="Chain P."/>
            <person name="Saunders E."/>
            <person name="Detter J.C."/>
            <person name="Brettin T."/>
            <person name="Rohde M."/>
            <person name="Goker M."/>
            <person name="Bristow J."/>
            <person name="Eisen J.A."/>
            <person name="Markowitz V."/>
            <person name="Hugenholtz P."/>
            <person name="Kyrpides N.C."/>
            <person name="Klenk H.P."/>
            <person name="Lucas S."/>
        </authorList>
    </citation>
    <scope>NUCLEOTIDE SEQUENCE [LARGE SCALE GENOMIC DNA]</scope>
    <source>
        <strain evidence="3">ATCC 43595 / DSM 2588 / LMG 13176 / NBRC 15968 / NCIMB 11800 / UQM 2034</strain>
    </source>
</reference>
<dbReference type="NCBIfam" id="TIGR03891">
    <property type="entry name" value="thiopep_ocin"/>
    <property type="match status" value="1"/>
</dbReference>